<feature type="compositionally biased region" description="Acidic residues" evidence="1">
    <location>
        <begin position="462"/>
        <end position="477"/>
    </location>
</feature>
<comment type="caution">
    <text evidence="3">The sequence shown here is derived from an EMBL/GenBank/DDBJ whole genome shotgun (WGS) entry which is preliminary data.</text>
</comment>
<accession>A0A1Y1JDX0</accession>
<feature type="signal peptide" evidence="2">
    <location>
        <begin position="1"/>
        <end position="21"/>
    </location>
</feature>
<protein>
    <recommendedName>
        <fullName evidence="5">Zinc finger protein</fullName>
    </recommendedName>
</protein>
<gene>
    <name evidence="3" type="ORF">PGO_082520</name>
</gene>
<name>A0A1Y1JDX0_PLAGO</name>
<evidence type="ECO:0000256" key="2">
    <source>
        <dbReference type="SAM" id="SignalP"/>
    </source>
</evidence>
<reference evidence="4" key="1">
    <citation type="submission" date="2017-04" db="EMBL/GenBank/DDBJ databases">
        <title>Plasmodium gonderi genome.</title>
        <authorList>
            <person name="Arisue N."/>
            <person name="Honma H."/>
            <person name="Kawai S."/>
            <person name="Tougan T."/>
            <person name="Tanabe K."/>
            <person name="Horii T."/>
        </authorList>
    </citation>
    <scope>NUCLEOTIDE SEQUENCE [LARGE SCALE GENOMIC DNA]</scope>
    <source>
        <strain evidence="4">ATCC 30045</strain>
    </source>
</reference>
<dbReference type="EMBL" id="BDQF01000009">
    <property type="protein sequence ID" value="GAW80686.1"/>
    <property type="molecule type" value="Genomic_DNA"/>
</dbReference>
<dbReference type="OMA" id="IYEECVG"/>
<feature type="compositionally biased region" description="Polar residues" evidence="1">
    <location>
        <begin position="364"/>
        <end position="381"/>
    </location>
</feature>
<feature type="region of interest" description="Disordered" evidence="1">
    <location>
        <begin position="437"/>
        <end position="477"/>
    </location>
</feature>
<dbReference type="GeneID" id="39747400"/>
<dbReference type="AlphaFoldDB" id="A0A1Y1JDX0"/>
<keyword evidence="4" id="KW-1185">Reference proteome</keyword>
<feature type="chain" id="PRO_5012959968" description="Zinc finger protein" evidence="2">
    <location>
        <begin position="22"/>
        <end position="746"/>
    </location>
</feature>
<feature type="compositionally biased region" description="Polar residues" evidence="1">
    <location>
        <begin position="59"/>
        <end position="77"/>
    </location>
</feature>
<feature type="region of interest" description="Disordered" evidence="1">
    <location>
        <begin position="361"/>
        <end position="386"/>
    </location>
</feature>
<evidence type="ECO:0000313" key="4">
    <source>
        <dbReference type="Proteomes" id="UP000195521"/>
    </source>
</evidence>
<feature type="compositionally biased region" description="Basic and acidic residues" evidence="1">
    <location>
        <begin position="437"/>
        <end position="461"/>
    </location>
</feature>
<dbReference type="Proteomes" id="UP000195521">
    <property type="component" value="Unassembled WGS sequence"/>
</dbReference>
<organism evidence="3 4">
    <name type="scientific">Plasmodium gonderi</name>
    <dbReference type="NCBI Taxonomy" id="77519"/>
    <lineage>
        <taxon>Eukaryota</taxon>
        <taxon>Sar</taxon>
        <taxon>Alveolata</taxon>
        <taxon>Apicomplexa</taxon>
        <taxon>Aconoidasida</taxon>
        <taxon>Haemosporida</taxon>
        <taxon>Plasmodiidae</taxon>
        <taxon>Plasmodium</taxon>
        <taxon>Plasmodium (Plasmodium)</taxon>
    </lineage>
</organism>
<evidence type="ECO:0000313" key="3">
    <source>
        <dbReference type="EMBL" id="GAW80686.1"/>
    </source>
</evidence>
<evidence type="ECO:0008006" key="5">
    <source>
        <dbReference type="Google" id="ProtNLM"/>
    </source>
</evidence>
<sequence length="746" mass="87250">MHISNLVIFFVYLFMQNGVNCTYKCRLIRDNRLFLNQTARGSNFTFCMNRAKKAGKLSNGVSPNGVSPNGVSPNRVSPNGVSPNGVLFKLNLRRGNLNEEKIQALHYSTFRKKASAVYLWGRFKNGFDFFGFFKSSHDEVRWMSGTSTICKFCENITSNLSDITKVKQVIQLHSDKKILEPGIMKKILLHVVHSTINFKVINSCSYLIQHFKVSKDQICSLMNEISNEVKDRKQAENFLGLHIFFLKDENVSLFSMMHIIDFFRCKQKLMEVICSIKKKIYEQFVNDLIRRKVERYKLFCEQKKIQFHLRDALNKVDLYEKEDAYFSYDYGEVKNIFNKKLTTEKGREFQGTDMVEYLRESSNDRGGNNLQCDSDSGTSPSAEAEDNENLMELKKTYEEIQSFNESIIEHLEPNQHLFYFDENYSDLKINEADVKGKNHSEEGMGKHEHEQGQEEVGLKEGEMEEGEEEGEEGEEDIESIQKRVDKYIHEYIRDNNMTMEQFSNEFVEQADLNFKMFLKNVRLENKQNEIGGVAHGENSFEENSHGWISKGAVKSCLQNDEITNFKLRKLHEDNKEDVQFHLTNDVLYERLRKKMLYYLQKIEYLKFKYQYDIINEKYPINKNEKTVLDVLKYGYKIVVSPDVDNSVFHQNQHMYGTASSSTGFEMEDPPRHEEQSQGSTTQQMESTLWHGSRTWSRKVKLQIGVTNWRNYYDFKCRKCNYHIFNTSGAKEFPEKVISCPQCQTKC</sequence>
<proteinExistence type="predicted"/>
<feature type="region of interest" description="Disordered" evidence="1">
    <location>
        <begin position="658"/>
        <end position="683"/>
    </location>
</feature>
<keyword evidence="2" id="KW-0732">Signal</keyword>
<feature type="region of interest" description="Disordered" evidence="1">
    <location>
        <begin position="57"/>
        <end position="77"/>
    </location>
</feature>
<evidence type="ECO:0000256" key="1">
    <source>
        <dbReference type="SAM" id="MobiDB-lite"/>
    </source>
</evidence>
<dbReference type="RefSeq" id="XP_028543275.1">
    <property type="nucleotide sequence ID" value="XM_028687474.1"/>
</dbReference>
<dbReference type="OrthoDB" id="377141at2759"/>